<dbReference type="Pfam" id="PF00514">
    <property type="entry name" value="Arm"/>
    <property type="match status" value="2"/>
</dbReference>
<dbReference type="STRING" id="88036.D8SEQ8"/>
<dbReference type="Proteomes" id="UP000001514">
    <property type="component" value="Unassembled WGS sequence"/>
</dbReference>
<dbReference type="GO" id="GO:0007166">
    <property type="term" value="P:cell surface receptor signaling pathway"/>
    <property type="evidence" value="ECO:0007669"/>
    <property type="project" value="InterPro"/>
</dbReference>
<dbReference type="OrthoDB" id="7537227at2759"/>
<dbReference type="FunCoup" id="D8SEQ8">
    <property type="interactions" value="408"/>
</dbReference>
<feature type="region of interest" description="Disordered" evidence="2">
    <location>
        <begin position="289"/>
        <end position="375"/>
    </location>
</feature>
<feature type="compositionally biased region" description="Basic and acidic residues" evidence="2">
    <location>
        <begin position="364"/>
        <end position="375"/>
    </location>
</feature>
<dbReference type="Pfam" id="PF25055">
    <property type="entry name" value="DUF7792"/>
    <property type="match status" value="1"/>
</dbReference>
<dbReference type="InterPro" id="IPR000225">
    <property type="entry name" value="Armadillo"/>
</dbReference>
<dbReference type="InterPro" id="IPR016024">
    <property type="entry name" value="ARM-type_fold"/>
</dbReference>
<name>D8SEQ8_SELML</name>
<reference evidence="4 5" key="1">
    <citation type="journal article" date="2011" name="Science">
        <title>The Selaginella genome identifies genetic changes associated with the evolution of vascular plants.</title>
        <authorList>
            <person name="Banks J.A."/>
            <person name="Nishiyama T."/>
            <person name="Hasebe M."/>
            <person name="Bowman J.L."/>
            <person name="Gribskov M."/>
            <person name="dePamphilis C."/>
            <person name="Albert V.A."/>
            <person name="Aono N."/>
            <person name="Aoyama T."/>
            <person name="Ambrose B.A."/>
            <person name="Ashton N.W."/>
            <person name="Axtell M.J."/>
            <person name="Barker E."/>
            <person name="Barker M.S."/>
            <person name="Bennetzen J.L."/>
            <person name="Bonawitz N.D."/>
            <person name="Chapple C."/>
            <person name="Cheng C."/>
            <person name="Correa L.G."/>
            <person name="Dacre M."/>
            <person name="DeBarry J."/>
            <person name="Dreyer I."/>
            <person name="Elias M."/>
            <person name="Engstrom E.M."/>
            <person name="Estelle M."/>
            <person name="Feng L."/>
            <person name="Finet C."/>
            <person name="Floyd S.K."/>
            <person name="Frommer W.B."/>
            <person name="Fujita T."/>
            <person name="Gramzow L."/>
            <person name="Gutensohn M."/>
            <person name="Harholt J."/>
            <person name="Hattori M."/>
            <person name="Heyl A."/>
            <person name="Hirai T."/>
            <person name="Hiwatashi Y."/>
            <person name="Ishikawa M."/>
            <person name="Iwata M."/>
            <person name="Karol K.G."/>
            <person name="Koehler B."/>
            <person name="Kolukisaoglu U."/>
            <person name="Kubo M."/>
            <person name="Kurata T."/>
            <person name="Lalonde S."/>
            <person name="Li K."/>
            <person name="Li Y."/>
            <person name="Litt A."/>
            <person name="Lyons E."/>
            <person name="Manning G."/>
            <person name="Maruyama T."/>
            <person name="Michael T.P."/>
            <person name="Mikami K."/>
            <person name="Miyazaki S."/>
            <person name="Morinaga S."/>
            <person name="Murata T."/>
            <person name="Mueller-Roeber B."/>
            <person name="Nelson D.R."/>
            <person name="Obara M."/>
            <person name="Oguri Y."/>
            <person name="Olmstead R.G."/>
            <person name="Onodera N."/>
            <person name="Petersen B.L."/>
            <person name="Pils B."/>
            <person name="Prigge M."/>
            <person name="Rensing S.A."/>
            <person name="Riano-Pachon D.M."/>
            <person name="Roberts A.W."/>
            <person name="Sato Y."/>
            <person name="Scheller H.V."/>
            <person name="Schulz B."/>
            <person name="Schulz C."/>
            <person name="Shakirov E.V."/>
            <person name="Shibagaki N."/>
            <person name="Shinohara N."/>
            <person name="Shippen D.E."/>
            <person name="Soerensen I."/>
            <person name="Sotooka R."/>
            <person name="Sugimoto N."/>
            <person name="Sugita M."/>
            <person name="Sumikawa N."/>
            <person name="Tanurdzic M."/>
            <person name="Theissen G."/>
            <person name="Ulvskov P."/>
            <person name="Wakazuki S."/>
            <person name="Weng J.K."/>
            <person name="Willats W.W."/>
            <person name="Wipf D."/>
            <person name="Wolf P.G."/>
            <person name="Yang L."/>
            <person name="Zimmer A.D."/>
            <person name="Zhu Q."/>
            <person name="Mitros T."/>
            <person name="Hellsten U."/>
            <person name="Loque D."/>
            <person name="Otillar R."/>
            <person name="Salamov A."/>
            <person name="Schmutz J."/>
            <person name="Shapiro H."/>
            <person name="Lindquist E."/>
            <person name="Lucas S."/>
            <person name="Rokhsar D."/>
            <person name="Grigoriev I.V."/>
        </authorList>
    </citation>
    <scope>NUCLEOTIDE SEQUENCE [LARGE SCALE GENOMIC DNA]</scope>
</reference>
<dbReference type="KEGG" id="smo:SELMODRAFT_179138"/>
<evidence type="ECO:0000259" key="3">
    <source>
        <dbReference type="Pfam" id="PF25055"/>
    </source>
</evidence>
<proteinExistence type="predicted"/>
<protein>
    <recommendedName>
        <fullName evidence="3">DUF7792 domain-containing protein</fullName>
    </recommendedName>
</protein>
<sequence>MEGRDYLRQPIQLTEAVKRATEEADSFKQECSDIGTTVEKIGKLLRKAARLSTNPAGAFYEHPTRRMMDEAKKTMEKTLALVRKCKKGGVLKRVITITSATDFQKINRLLLSTTEDLNWLLTISSGRDDLGGMPPIAANDPILAMIWQQIARVQAGIAEDKADAASTLASLAQDNERNGKIIIDEGGLPPLMKLLQEGTPAGQENAAKALGELARDQQRAQEIVKAGAIQAFVHVLSVAPVKVQTQAARAIAAIVSHDTDARSAFGNAQGIRLLVALINDTIDETSKTSMHTVVKTRMAQQSRSLGSPGKPWHEEGGGGGGGQQHSEDKPSGRVASLGTTTRAPNSHARTHSSENGKSYYHGSSLREKREREHEDPEVIYQMRAEVLRALWKLATNNIKNCKSITDTRALLCFAKLMEKEGEVQKNAVMAVCEIAAVAEHDQELRRAAFKMTSPAVRAVIEQLLKVIQSDDPDVQIPAMRAIGCLARIFPSKETHIVKPITDQLAREITVASEAAAALLKFTVAENYLKDQHSRSILEANGASHLVQLTYFPESAYQPVVLLCNLTINAGDHPALKSPDVLKAMEAASRSSLMQIPAVREILPKAIEHLELFKAGEDGAQPVDEFDNF</sequence>
<dbReference type="PANTHER" id="PTHR46168">
    <property type="entry name" value="ARMADILLO REPEAT ONLY 4"/>
    <property type="match status" value="1"/>
</dbReference>
<keyword evidence="5" id="KW-1185">Reference proteome</keyword>
<dbReference type="Gramene" id="EFJ17019">
    <property type="protein sequence ID" value="EFJ17019"/>
    <property type="gene ID" value="SELMODRAFT_179138"/>
</dbReference>
<dbReference type="eggNOG" id="ENOG502QTDN">
    <property type="taxonomic scope" value="Eukaryota"/>
</dbReference>
<organism evidence="5">
    <name type="scientific">Selaginella moellendorffii</name>
    <name type="common">Spikemoss</name>
    <dbReference type="NCBI Taxonomy" id="88036"/>
    <lineage>
        <taxon>Eukaryota</taxon>
        <taxon>Viridiplantae</taxon>
        <taxon>Streptophyta</taxon>
        <taxon>Embryophyta</taxon>
        <taxon>Tracheophyta</taxon>
        <taxon>Lycopodiopsida</taxon>
        <taxon>Selaginellales</taxon>
        <taxon>Selaginellaceae</taxon>
        <taxon>Selaginella</taxon>
    </lineage>
</organism>
<dbReference type="AlphaFoldDB" id="D8SEQ8"/>
<dbReference type="PANTHER" id="PTHR46168:SF1">
    <property type="entry name" value="ARMADILLO REPEAT ONLY 4"/>
    <property type="match status" value="1"/>
</dbReference>
<feature type="repeat" description="ARM" evidence="1">
    <location>
        <begin position="186"/>
        <end position="228"/>
    </location>
</feature>
<dbReference type="Gene3D" id="1.20.930.20">
    <property type="entry name" value="Adaptor protein Cbl, N-terminal domain"/>
    <property type="match status" value="1"/>
</dbReference>
<feature type="domain" description="DUF7792" evidence="3">
    <location>
        <begin position="5"/>
        <end position="124"/>
    </location>
</feature>
<dbReference type="InParanoid" id="D8SEQ8"/>
<evidence type="ECO:0000313" key="4">
    <source>
        <dbReference type="EMBL" id="EFJ17019.1"/>
    </source>
</evidence>
<dbReference type="EMBL" id="GL377616">
    <property type="protein sequence ID" value="EFJ17019.1"/>
    <property type="molecule type" value="Genomic_DNA"/>
</dbReference>
<gene>
    <name evidence="4" type="ORF">SELMODRAFT_179138</name>
</gene>
<dbReference type="InterPro" id="IPR011989">
    <property type="entry name" value="ARM-like"/>
</dbReference>
<dbReference type="PROSITE" id="PS50176">
    <property type="entry name" value="ARM_REPEAT"/>
    <property type="match status" value="1"/>
</dbReference>
<dbReference type="InterPro" id="IPR036537">
    <property type="entry name" value="Adaptor_Cbl_N_dom_sf"/>
</dbReference>
<accession>D8SEQ8</accession>
<dbReference type="Gene3D" id="1.25.10.10">
    <property type="entry name" value="Leucine-rich Repeat Variant"/>
    <property type="match status" value="2"/>
</dbReference>
<dbReference type="SMART" id="SM00185">
    <property type="entry name" value="ARM"/>
    <property type="match status" value="5"/>
</dbReference>
<evidence type="ECO:0000256" key="2">
    <source>
        <dbReference type="SAM" id="MobiDB-lite"/>
    </source>
</evidence>
<evidence type="ECO:0000256" key="1">
    <source>
        <dbReference type="PROSITE-ProRule" id="PRU00259"/>
    </source>
</evidence>
<dbReference type="OMA" id="ISIVHIG"/>
<dbReference type="HOGENOM" id="CLU_011758_1_0_1"/>
<dbReference type="SUPFAM" id="SSF48371">
    <property type="entry name" value="ARM repeat"/>
    <property type="match status" value="1"/>
</dbReference>
<evidence type="ECO:0000313" key="5">
    <source>
        <dbReference type="Proteomes" id="UP000001514"/>
    </source>
</evidence>
<dbReference type="InterPro" id="IPR056694">
    <property type="entry name" value="DUF7792"/>
</dbReference>